<dbReference type="EMBL" id="JAEEGA010000005">
    <property type="protein sequence ID" value="MBP1041078.1"/>
    <property type="molecule type" value="Genomic_DNA"/>
</dbReference>
<dbReference type="Proteomes" id="UP000674938">
    <property type="component" value="Unassembled WGS sequence"/>
</dbReference>
<reference evidence="1" key="1">
    <citation type="submission" date="2020-12" db="EMBL/GenBank/DDBJ databases">
        <title>Vagococcus allomyrinae sp. nov. and Enterococcus lavae sp. nov., isolated from the larvae of Allomyrina dichotoma.</title>
        <authorList>
            <person name="Lee S.D."/>
        </authorList>
    </citation>
    <scope>NUCLEOTIDE SEQUENCE</scope>
    <source>
        <strain evidence="1">BWB3-3</strain>
    </source>
</reference>
<evidence type="ECO:0000313" key="1">
    <source>
        <dbReference type="EMBL" id="MBP1041078.1"/>
    </source>
</evidence>
<accession>A0A940PE02</accession>
<dbReference type="InterPro" id="IPR026989">
    <property type="entry name" value="TnpV"/>
</dbReference>
<dbReference type="RefSeq" id="WP_209526721.1">
    <property type="nucleotide sequence ID" value="NZ_JAEEGA010000005.1"/>
</dbReference>
<organism evidence="1 2">
    <name type="scientific">Vagococcus allomyrinae</name>
    <dbReference type="NCBI Taxonomy" id="2794353"/>
    <lineage>
        <taxon>Bacteria</taxon>
        <taxon>Bacillati</taxon>
        <taxon>Bacillota</taxon>
        <taxon>Bacilli</taxon>
        <taxon>Lactobacillales</taxon>
        <taxon>Enterococcaceae</taxon>
        <taxon>Vagococcus</taxon>
    </lineage>
</organism>
<comment type="caution">
    <text evidence="1">The sequence shown here is derived from an EMBL/GenBank/DDBJ whole genome shotgun (WGS) entry which is preliminary data.</text>
</comment>
<keyword evidence="2" id="KW-1185">Reference proteome</keyword>
<proteinExistence type="predicted"/>
<protein>
    <submittedName>
        <fullName evidence="1">TnpV protein</fullName>
    </submittedName>
</protein>
<name>A0A940PE02_9ENTE</name>
<gene>
    <name evidence="1" type="ORF">I6N95_08690</name>
</gene>
<evidence type="ECO:0000313" key="2">
    <source>
        <dbReference type="Proteomes" id="UP000674938"/>
    </source>
</evidence>
<dbReference type="Pfam" id="PF14198">
    <property type="entry name" value="TnpV"/>
    <property type="match status" value="1"/>
</dbReference>
<dbReference type="AlphaFoldDB" id="A0A940PE02"/>
<sequence>MEHSQLSVYETFNQISSSEEATIYWGKYGRLALSCLKEQAPDVYVKLVMTNKLTPWVHETNEWLTAHRLRLLNKALDAAPLPKEASIKEIADHHIKISASLEETITMELINKIQTTSFVSP</sequence>